<feature type="transmembrane region" description="Helical" evidence="2">
    <location>
        <begin position="283"/>
        <end position="301"/>
    </location>
</feature>
<keyword evidence="4" id="KW-1185">Reference proteome</keyword>
<evidence type="ECO:0000313" key="3">
    <source>
        <dbReference type="EMBL" id="KAG7561819.1"/>
    </source>
</evidence>
<feature type="transmembrane region" description="Helical" evidence="2">
    <location>
        <begin position="187"/>
        <end position="209"/>
    </location>
</feature>
<evidence type="ECO:0000256" key="1">
    <source>
        <dbReference type="SAM" id="MobiDB-lite"/>
    </source>
</evidence>
<dbReference type="AlphaFoldDB" id="A0A8K0JMF8"/>
<keyword evidence="2" id="KW-0472">Membrane</keyword>
<feature type="transmembrane region" description="Helical" evidence="2">
    <location>
        <begin position="229"/>
        <end position="247"/>
    </location>
</feature>
<name>A0A8K0JMF8_9TREE</name>
<gene>
    <name evidence="3" type="ORF">FFLO_02720</name>
</gene>
<reference evidence="3" key="1">
    <citation type="submission" date="2020-04" db="EMBL/GenBank/DDBJ databases">
        <title>Analysis of mating type loci in Filobasidium floriforme.</title>
        <authorList>
            <person name="Nowrousian M."/>
        </authorList>
    </citation>
    <scope>NUCLEOTIDE SEQUENCE</scope>
    <source>
        <strain evidence="3">CBS 6242</strain>
    </source>
</reference>
<dbReference type="EMBL" id="JABELV010000045">
    <property type="protein sequence ID" value="KAG7561819.1"/>
    <property type="molecule type" value="Genomic_DNA"/>
</dbReference>
<keyword evidence="2" id="KW-0812">Transmembrane</keyword>
<keyword evidence="2" id="KW-1133">Transmembrane helix</keyword>
<evidence type="ECO:0000313" key="4">
    <source>
        <dbReference type="Proteomes" id="UP000812966"/>
    </source>
</evidence>
<evidence type="ECO:0000256" key="2">
    <source>
        <dbReference type="SAM" id="Phobius"/>
    </source>
</evidence>
<comment type="caution">
    <text evidence="3">The sequence shown here is derived from an EMBL/GenBank/DDBJ whole genome shotgun (WGS) entry which is preliminary data.</text>
</comment>
<proteinExistence type="predicted"/>
<organism evidence="3 4">
    <name type="scientific">Filobasidium floriforme</name>
    <dbReference type="NCBI Taxonomy" id="5210"/>
    <lineage>
        <taxon>Eukaryota</taxon>
        <taxon>Fungi</taxon>
        <taxon>Dikarya</taxon>
        <taxon>Basidiomycota</taxon>
        <taxon>Agaricomycotina</taxon>
        <taxon>Tremellomycetes</taxon>
        <taxon>Filobasidiales</taxon>
        <taxon>Filobasidiaceae</taxon>
        <taxon>Filobasidium</taxon>
    </lineage>
</organism>
<feature type="region of interest" description="Disordered" evidence="1">
    <location>
        <begin position="84"/>
        <end position="135"/>
    </location>
</feature>
<protein>
    <submittedName>
        <fullName evidence="3">Uncharacterized protein</fullName>
    </submittedName>
</protein>
<feature type="transmembrane region" description="Helical" evidence="2">
    <location>
        <begin position="259"/>
        <end position="277"/>
    </location>
</feature>
<feature type="transmembrane region" description="Helical" evidence="2">
    <location>
        <begin position="6"/>
        <end position="30"/>
    </location>
</feature>
<sequence>MPSVMLHLISVLSHVTILLFVILVAILSFWTSQRVRKASSKSPFDYFAPVSEHSKDELSRRHSEKLSTGSFPFPPIVKRSMSQGSAHLITSEKQPRSSGSYGWRTPPLRQARSYSISPSCVSDRDDVKSESSGYTWDGQNSEFGYWLSDGEDANSPTGSLLDEGEDGMLPPSAKDILLRRATSGRRIIAAIGLLRATLGVPALLHYSRIGFESVPEALLSNFDLLVCDIALATGLAVAPVLLCLLSLSLELPSSWEHHVYHTSMILAALPLIAGLQLSESPELSLFRLAAPVFSVVAFLIARDQALVTYWSPLAARQGNHPGWL</sequence>
<dbReference type="Proteomes" id="UP000812966">
    <property type="component" value="Unassembled WGS sequence"/>
</dbReference>
<accession>A0A8K0JMF8</accession>